<dbReference type="Gene3D" id="1.25.40.10">
    <property type="entry name" value="Tetratricopeptide repeat domain"/>
    <property type="match status" value="1"/>
</dbReference>
<keyword evidence="1" id="KW-0802">TPR repeat</keyword>
<evidence type="ECO:0000256" key="1">
    <source>
        <dbReference type="PROSITE-ProRule" id="PRU00339"/>
    </source>
</evidence>
<protein>
    <submittedName>
        <fullName evidence="2">DUF3868 domain-containing protein</fullName>
    </submittedName>
</protein>
<reference evidence="2" key="1">
    <citation type="journal article" date="2019" name="Nat. Med.">
        <title>A library of human gut bacterial isolates paired with longitudinal multiomics data enables mechanistic microbiome research.</title>
        <authorList>
            <person name="Poyet M."/>
            <person name="Groussin M."/>
            <person name="Gibbons S.M."/>
            <person name="Avila-Pacheco J."/>
            <person name="Jiang X."/>
            <person name="Kearney S.M."/>
            <person name="Perrotta A.R."/>
            <person name="Berdy B."/>
            <person name="Zhao S."/>
            <person name="Lieberman T.D."/>
            <person name="Swanson P.K."/>
            <person name="Smith M."/>
            <person name="Roesemann S."/>
            <person name="Alexander J.E."/>
            <person name="Rich S.A."/>
            <person name="Livny J."/>
            <person name="Vlamakis H."/>
            <person name="Clish C."/>
            <person name="Bullock K."/>
            <person name="Deik A."/>
            <person name="Scott J."/>
            <person name="Pierce K.A."/>
            <person name="Xavier R.J."/>
            <person name="Alm E.J."/>
        </authorList>
    </citation>
    <scope>NUCLEOTIDE SEQUENCE</scope>
    <source>
        <strain evidence="2">BIOML-A4</strain>
    </source>
</reference>
<accession>A0A6G1ZKR7</accession>
<evidence type="ECO:0000313" key="2">
    <source>
        <dbReference type="EMBL" id="MRY14563.1"/>
    </source>
</evidence>
<dbReference type="RefSeq" id="WP_010802928.1">
    <property type="nucleotide sequence ID" value="NZ_CAJSYT010000003.1"/>
</dbReference>
<feature type="repeat" description="TPR" evidence="1">
    <location>
        <begin position="491"/>
        <end position="524"/>
    </location>
</feature>
<sequence>MKQYALHYIYAALFLVVATAATPSACMARGIRIIPRSIQVLRDSLHLHLLMDLNQVSVGSSLAITFTPVLSHKKQQLDLSAVVISGTRRERTDRRERFLEHNTDETAFYTRLHNNRRTDSRTVDYRISVPFASWMQHASLLLRQESKDCCEHYLLGTDTLKKDLALAIRSAGASVAQTAVAAPTTGKATIRPEQPAIPRKTTTVTTAANVTPTTPARVVAAEPAFADMVSWLTPIAANNGKNRNRAATLYLDYPLGKDDIYPDYKNNRHELDKIGKLVTPLLDSDFSEIDEIRICGYASPDGNYRDNETLSATRAARFSEYVRITYGLPRSLFSVSSVAEDWEGLIDLLQQTSPPYREAALDIIRRYGIFNGRERELMNLQGGIPYKTMLRELFPRLRRIEVTVSYRVRAVSSDEAADLLYTHADLLSLEEIYEVARYYRPGTDQYREIYEIAAYHFPDDVVANINAASAVMLTGDLISAWEYLRKAEADPRAWNNIGVLTLMEGNPEGAAVWFRKAVGLEPRKARANLEIALERSEQP</sequence>
<dbReference type="InterPro" id="IPR019734">
    <property type="entry name" value="TPR_rpt"/>
</dbReference>
<gene>
    <name evidence="2" type="ORF">GKE01_24340</name>
</gene>
<dbReference type="InterPro" id="IPR036737">
    <property type="entry name" value="OmpA-like_sf"/>
</dbReference>
<name>A0A6G1ZKR7_9BACT</name>
<proteinExistence type="predicted"/>
<comment type="caution">
    <text evidence="2">The sequence shown here is derived from an EMBL/GenBank/DDBJ whole genome shotgun (WGS) entry which is preliminary data.</text>
</comment>
<dbReference type="SUPFAM" id="SSF103088">
    <property type="entry name" value="OmpA-like"/>
    <property type="match status" value="1"/>
</dbReference>
<organism evidence="2">
    <name type="scientific">Parabacteroides goldsteinii</name>
    <dbReference type="NCBI Taxonomy" id="328812"/>
    <lineage>
        <taxon>Bacteria</taxon>
        <taxon>Pseudomonadati</taxon>
        <taxon>Bacteroidota</taxon>
        <taxon>Bacteroidia</taxon>
        <taxon>Bacteroidales</taxon>
        <taxon>Tannerellaceae</taxon>
        <taxon>Parabacteroides</taxon>
    </lineage>
</organism>
<dbReference type="AlphaFoldDB" id="A0A6G1ZKR7"/>
<dbReference type="InterPro" id="IPR011990">
    <property type="entry name" value="TPR-like_helical_dom_sf"/>
</dbReference>
<dbReference type="EMBL" id="WKLP01000056">
    <property type="protein sequence ID" value="MRY14563.1"/>
    <property type="molecule type" value="Genomic_DNA"/>
</dbReference>
<dbReference type="SUPFAM" id="SSF48452">
    <property type="entry name" value="TPR-like"/>
    <property type="match status" value="1"/>
</dbReference>
<dbReference type="Gene3D" id="3.30.1330.60">
    <property type="entry name" value="OmpA-like domain"/>
    <property type="match status" value="1"/>
</dbReference>
<dbReference type="PROSITE" id="PS50005">
    <property type="entry name" value="TPR"/>
    <property type="match status" value="1"/>
</dbReference>